<dbReference type="GO" id="GO:0016491">
    <property type="term" value="F:oxidoreductase activity"/>
    <property type="evidence" value="ECO:0007669"/>
    <property type="project" value="UniProtKB-KW"/>
</dbReference>
<dbReference type="Pfam" id="PF01408">
    <property type="entry name" value="GFO_IDH_MocA"/>
    <property type="match status" value="1"/>
</dbReference>
<feature type="domain" description="Gfo/Idh/MocA-like oxidoreductase N-terminal" evidence="2">
    <location>
        <begin position="16"/>
        <end position="119"/>
    </location>
</feature>
<dbReference type="Gene3D" id="3.40.50.720">
    <property type="entry name" value="NAD(P)-binding Rossmann-like Domain"/>
    <property type="match status" value="1"/>
</dbReference>
<organism evidence="4 5">
    <name type="scientific">Cohnella luojiensis</name>
    <dbReference type="NCBI Taxonomy" id="652876"/>
    <lineage>
        <taxon>Bacteria</taxon>
        <taxon>Bacillati</taxon>
        <taxon>Bacillota</taxon>
        <taxon>Bacilli</taxon>
        <taxon>Bacillales</taxon>
        <taxon>Paenibacillaceae</taxon>
        <taxon>Cohnella</taxon>
    </lineage>
</organism>
<evidence type="ECO:0000259" key="3">
    <source>
        <dbReference type="Pfam" id="PF22725"/>
    </source>
</evidence>
<dbReference type="SUPFAM" id="SSF51735">
    <property type="entry name" value="NAD(P)-binding Rossmann-fold domains"/>
    <property type="match status" value="1"/>
</dbReference>
<dbReference type="EMBL" id="SOMN01000010">
    <property type="protein sequence ID" value="TFE27218.1"/>
    <property type="molecule type" value="Genomic_DNA"/>
</dbReference>
<dbReference type="Pfam" id="PF22725">
    <property type="entry name" value="GFO_IDH_MocA_C3"/>
    <property type="match status" value="1"/>
</dbReference>
<dbReference type="OrthoDB" id="9815825at2"/>
<evidence type="ECO:0000313" key="5">
    <source>
        <dbReference type="Proteomes" id="UP000297900"/>
    </source>
</evidence>
<dbReference type="GO" id="GO:0000166">
    <property type="term" value="F:nucleotide binding"/>
    <property type="evidence" value="ECO:0007669"/>
    <property type="project" value="InterPro"/>
</dbReference>
<evidence type="ECO:0000259" key="2">
    <source>
        <dbReference type="Pfam" id="PF01408"/>
    </source>
</evidence>
<keyword evidence="1" id="KW-0560">Oxidoreductase</keyword>
<reference evidence="4 5" key="1">
    <citation type="submission" date="2019-03" db="EMBL/GenBank/DDBJ databases">
        <title>Cohnella endophytica sp. nov., a novel endophytic bacterium isolated from bark of Sonneratia apetala.</title>
        <authorList>
            <person name="Tuo L."/>
        </authorList>
    </citation>
    <scope>NUCLEOTIDE SEQUENCE [LARGE SCALE GENOMIC DNA]</scope>
    <source>
        <strain evidence="4 5">CCTCC AB 208254</strain>
    </source>
</reference>
<dbReference type="AlphaFoldDB" id="A0A4Y8LYA3"/>
<protein>
    <submittedName>
        <fullName evidence="4">Gfo/Idh/MocA family oxidoreductase</fullName>
    </submittedName>
</protein>
<accession>A0A4Y8LYA3</accession>
<dbReference type="InterPro" id="IPR000683">
    <property type="entry name" value="Gfo/Idh/MocA-like_OxRdtase_N"/>
</dbReference>
<proteinExistence type="predicted"/>
<dbReference type="PANTHER" id="PTHR43818">
    <property type="entry name" value="BCDNA.GH03377"/>
    <property type="match status" value="1"/>
</dbReference>
<dbReference type="PANTHER" id="PTHR43818:SF11">
    <property type="entry name" value="BCDNA.GH03377"/>
    <property type="match status" value="1"/>
</dbReference>
<feature type="domain" description="GFO/IDH/MocA-like oxidoreductase" evidence="3">
    <location>
        <begin position="130"/>
        <end position="249"/>
    </location>
</feature>
<dbReference type="InterPro" id="IPR050463">
    <property type="entry name" value="Gfo/Idh/MocA_oxidrdct_glycsds"/>
</dbReference>
<comment type="caution">
    <text evidence="4">The sequence shown here is derived from an EMBL/GenBank/DDBJ whole genome shotgun (WGS) entry which is preliminary data.</text>
</comment>
<dbReference type="RefSeq" id="WP_135152042.1">
    <property type="nucleotide sequence ID" value="NZ_SOMN01000010.1"/>
</dbReference>
<evidence type="ECO:0000313" key="4">
    <source>
        <dbReference type="EMBL" id="TFE27218.1"/>
    </source>
</evidence>
<keyword evidence="5" id="KW-1185">Reference proteome</keyword>
<dbReference type="InterPro" id="IPR036291">
    <property type="entry name" value="NAD(P)-bd_dom_sf"/>
</dbReference>
<dbReference type="Gene3D" id="3.30.360.10">
    <property type="entry name" value="Dihydrodipicolinate Reductase, domain 2"/>
    <property type="match status" value="1"/>
</dbReference>
<dbReference type="Proteomes" id="UP000297900">
    <property type="component" value="Unassembled WGS sequence"/>
</dbReference>
<sequence>MIRIGKISYWHVHADEYTQYALKNPFTELAAIWDEEPARGQAKAAEYGVPYYASLDEMLARDDIDAVIVDAPTNIHRDVMVKAARAGKHIFTEKVVAPTNTEVQEILSAIHESGVKFTVSLPRLYSGSTQTINQVVRDGTLGKLTMARVRLSHNGATANWLPPHFYSKEQCGGGALIDLGCHPMYLVRLFLGMPESVSANFGYVTGKEVEDNAVSILRYADGALGIVEAGFVNSHSPFSIELHGTEGTLLYGFPDGNPIIRSNRVSDKWETLPVGDALPVAFDQWVEHIRNGTEATDNVDLAVDLTRLMEASTRSVAEGRSIRIDELA</sequence>
<dbReference type="SUPFAM" id="SSF55347">
    <property type="entry name" value="Glyceraldehyde-3-phosphate dehydrogenase-like, C-terminal domain"/>
    <property type="match status" value="1"/>
</dbReference>
<dbReference type="InterPro" id="IPR055170">
    <property type="entry name" value="GFO_IDH_MocA-like_dom"/>
</dbReference>
<evidence type="ECO:0000256" key="1">
    <source>
        <dbReference type="ARBA" id="ARBA00023002"/>
    </source>
</evidence>
<gene>
    <name evidence="4" type="ORF">E2980_09980</name>
</gene>
<name>A0A4Y8LYA3_9BACL</name>